<dbReference type="InterPro" id="IPR031329">
    <property type="entry name" value="NEUT/ALK_ceramidase_N"/>
</dbReference>
<accession>A0A433XK68</accession>
<name>A0A433XK68_9HYPH</name>
<keyword evidence="3" id="KW-1185">Reference proteome</keyword>
<dbReference type="EMBL" id="RZNJ01000001">
    <property type="protein sequence ID" value="RUT34477.1"/>
    <property type="molecule type" value="Genomic_DNA"/>
</dbReference>
<comment type="caution">
    <text evidence="2">The sequence shown here is derived from an EMBL/GenBank/DDBJ whole genome shotgun (WGS) entry which is preliminary data.</text>
</comment>
<evidence type="ECO:0000313" key="2">
    <source>
        <dbReference type="EMBL" id="RUT34477.1"/>
    </source>
</evidence>
<evidence type="ECO:0000259" key="1">
    <source>
        <dbReference type="Pfam" id="PF04734"/>
    </source>
</evidence>
<dbReference type="AlphaFoldDB" id="A0A433XK68"/>
<proteinExistence type="predicted"/>
<sequence length="420" mass="43501">MDAVKAGAAIIDITPPPGLLLAGFAARSEPATGVHDPLTVRALVIGDLAIVVADVIGITAQSSERIRARSGLPPENLVIAATHTHGAPSPMPDRLGMPTDDAFLAALEEGCVAAIAEARRTAVPARFEAGYGPDPDVARNRRHADGPLDRNLPVLRVIAVDTGHPIALMLGYACHPTVLGADNRLMTADYPAFARRAVEAAHPGAVALFLTGCAGDANIGHAASASWTTATSATRTFENAERLGRRIGDAALAAPLAPVSLVPTARTGIVELALDRPEGDLRAAAGAWQAELDAGCPPPRALLLPHWVAWAKANADRAPGQWSGRVSVVDFGPLVVAAMPGEIFAETGLAVRAALGGRIGFVLAYADDTPGYIPPITEYPFGGYEVDEAHRFVGLAGRFAPGSAERLAKAVIDLLNPASH</sequence>
<evidence type="ECO:0000313" key="3">
    <source>
        <dbReference type="Proteomes" id="UP000281547"/>
    </source>
</evidence>
<reference evidence="2 3" key="1">
    <citation type="journal article" date="2016" name="Int. J. Syst. Evol. Microbiol.">
        <title>Arsenicitalea aurantiaca gen. nov., sp. nov., a new member of the family Hyphomicrobiaceae, isolated from high-arsenic sediment.</title>
        <authorList>
            <person name="Mu Y."/>
            <person name="Zhou L."/>
            <person name="Zeng X.C."/>
            <person name="Liu L."/>
            <person name="Pan Y."/>
            <person name="Chen X."/>
            <person name="Wang J."/>
            <person name="Li S."/>
            <person name="Li W.J."/>
            <person name="Wang Y."/>
        </authorList>
    </citation>
    <scope>NUCLEOTIDE SEQUENCE [LARGE SCALE GENOMIC DNA]</scope>
    <source>
        <strain evidence="2 3">42-50</strain>
    </source>
</reference>
<organism evidence="2 3">
    <name type="scientific">Arsenicitalea aurantiaca</name>
    <dbReference type="NCBI Taxonomy" id="1783274"/>
    <lineage>
        <taxon>Bacteria</taxon>
        <taxon>Pseudomonadati</taxon>
        <taxon>Pseudomonadota</taxon>
        <taxon>Alphaproteobacteria</taxon>
        <taxon>Hyphomicrobiales</taxon>
        <taxon>Devosiaceae</taxon>
        <taxon>Arsenicitalea</taxon>
    </lineage>
</organism>
<feature type="domain" description="Neutral/alkaline non-lysosomal ceramidase N-terminal" evidence="1">
    <location>
        <begin position="6"/>
        <end position="203"/>
    </location>
</feature>
<dbReference type="RefSeq" id="WP_127186596.1">
    <property type="nucleotide sequence ID" value="NZ_RZNJ01000001.1"/>
</dbReference>
<dbReference type="OrthoDB" id="622550at2"/>
<dbReference type="Proteomes" id="UP000281547">
    <property type="component" value="Unassembled WGS sequence"/>
</dbReference>
<gene>
    <name evidence="2" type="ORF">EMQ25_00500</name>
</gene>
<dbReference type="Pfam" id="PF04734">
    <property type="entry name" value="Ceramidase_alk"/>
    <property type="match status" value="1"/>
</dbReference>
<protein>
    <submittedName>
        <fullName evidence="2">Alkaline ceramidase</fullName>
    </submittedName>
</protein>